<dbReference type="RefSeq" id="WP_188918624.1">
    <property type="nucleotide sequence ID" value="NZ_BMPZ01000002.1"/>
</dbReference>
<feature type="transmembrane region" description="Helical" evidence="1">
    <location>
        <begin position="62"/>
        <end position="81"/>
    </location>
</feature>
<gene>
    <name evidence="3" type="ORF">GCM10009332_10680</name>
</gene>
<protein>
    <submittedName>
        <fullName evidence="3">Uncharacterized protein</fullName>
    </submittedName>
</protein>
<feature type="transmembrane region" description="Helical" evidence="1">
    <location>
        <begin position="120"/>
        <end position="150"/>
    </location>
</feature>
<evidence type="ECO:0000313" key="4">
    <source>
        <dbReference type="Proteomes" id="UP000613743"/>
    </source>
</evidence>
<feature type="transmembrane region" description="Helical" evidence="1">
    <location>
        <begin position="87"/>
        <end position="108"/>
    </location>
</feature>
<dbReference type="EMBL" id="BMPZ01000002">
    <property type="protein sequence ID" value="GGI75052.1"/>
    <property type="molecule type" value="Genomic_DNA"/>
</dbReference>
<dbReference type="Proteomes" id="UP000613743">
    <property type="component" value="Unassembled WGS sequence"/>
</dbReference>
<dbReference type="AlphaFoldDB" id="A0A917N7X1"/>
<proteinExistence type="predicted"/>
<keyword evidence="1" id="KW-1133">Transmembrane helix</keyword>
<organism evidence="3 4">
    <name type="scientific">Shewanella gelidii</name>
    <dbReference type="NCBI Taxonomy" id="1642821"/>
    <lineage>
        <taxon>Bacteria</taxon>
        <taxon>Pseudomonadati</taxon>
        <taxon>Pseudomonadota</taxon>
        <taxon>Gammaproteobacteria</taxon>
        <taxon>Alteromonadales</taxon>
        <taxon>Shewanellaceae</taxon>
        <taxon>Shewanella</taxon>
    </lineage>
</organism>
<sequence>MRLILLLLLLISSPAFAFSQQGNTATLMLFVGLGGFTTANLLLQLAFYLSGRLQHPTFLRRYVNLSLIPSGLMLLIALWDFAGFGPLMMNLGGILIAAAFALIPYQLVQLKQISSQRPWLLSAAAATFAAIGAFLAPVNLFAIACGHVALQQQSKLKIIDGAIVLISYGVLGYWIWQTAQSWI</sequence>
<reference evidence="3" key="2">
    <citation type="submission" date="2020-09" db="EMBL/GenBank/DDBJ databases">
        <authorList>
            <person name="Sun Q."/>
            <person name="Ohkuma M."/>
        </authorList>
    </citation>
    <scope>NUCLEOTIDE SEQUENCE</scope>
    <source>
        <strain evidence="3">JCM 30804</strain>
    </source>
</reference>
<keyword evidence="1" id="KW-0812">Transmembrane</keyword>
<name>A0A917N7X1_9GAMM</name>
<feature type="transmembrane region" description="Helical" evidence="1">
    <location>
        <begin position="27"/>
        <end position="50"/>
    </location>
</feature>
<feature type="signal peptide" evidence="2">
    <location>
        <begin position="1"/>
        <end position="17"/>
    </location>
</feature>
<feature type="transmembrane region" description="Helical" evidence="1">
    <location>
        <begin position="156"/>
        <end position="176"/>
    </location>
</feature>
<evidence type="ECO:0000256" key="1">
    <source>
        <dbReference type="SAM" id="Phobius"/>
    </source>
</evidence>
<comment type="caution">
    <text evidence="3">The sequence shown here is derived from an EMBL/GenBank/DDBJ whole genome shotgun (WGS) entry which is preliminary data.</text>
</comment>
<evidence type="ECO:0000313" key="3">
    <source>
        <dbReference type="EMBL" id="GGI75052.1"/>
    </source>
</evidence>
<reference evidence="3" key="1">
    <citation type="journal article" date="2014" name="Int. J. Syst. Evol. Microbiol.">
        <title>Complete genome sequence of Corynebacterium casei LMG S-19264T (=DSM 44701T), isolated from a smear-ripened cheese.</title>
        <authorList>
            <consortium name="US DOE Joint Genome Institute (JGI-PGF)"/>
            <person name="Walter F."/>
            <person name="Albersmeier A."/>
            <person name="Kalinowski J."/>
            <person name="Ruckert C."/>
        </authorList>
    </citation>
    <scope>NUCLEOTIDE SEQUENCE</scope>
    <source>
        <strain evidence="3">JCM 30804</strain>
    </source>
</reference>
<keyword evidence="1" id="KW-0472">Membrane</keyword>
<keyword evidence="2" id="KW-0732">Signal</keyword>
<accession>A0A917N7X1</accession>
<evidence type="ECO:0000256" key="2">
    <source>
        <dbReference type="SAM" id="SignalP"/>
    </source>
</evidence>
<feature type="chain" id="PRO_5038069720" evidence="2">
    <location>
        <begin position="18"/>
        <end position="183"/>
    </location>
</feature>
<keyword evidence="4" id="KW-1185">Reference proteome</keyword>